<dbReference type="EMBL" id="JAVFKP010000001">
    <property type="protein sequence ID" value="MDQ4624641.1"/>
    <property type="molecule type" value="Genomic_DNA"/>
</dbReference>
<sequence>MRRKLVISLIALPLFGCVKPEPQNLTDWTQLALVGKTLTLIDPDLQQIFSFDKDAIVRATFGRKGGPVSGPILYWRITDNMLVISIFPDSNVVDTFSHPVIQGANIIATRQSGAKAVFILANSP</sequence>
<evidence type="ECO:0000313" key="1">
    <source>
        <dbReference type="EMBL" id="MDQ4624641.1"/>
    </source>
</evidence>
<dbReference type="RefSeq" id="WP_070254436.1">
    <property type="nucleotide sequence ID" value="NZ_CBCRWJ010000001.1"/>
</dbReference>
<dbReference type="Proteomes" id="UP001237592">
    <property type="component" value="Unassembled WGS sequence"/>
</dbReference>
<organism evidence="1 2">
    <name type="scientific">Janthinobacterium lividum</name>
    <dbReference type="NCBI Taxonomy" id="29581"/>
    <lineage>
        <taxon>Bacteria</taxon>
        <taxon>Pseudomonadati</taxon>
        <taxon>Pseudomonadota</taxon>
        <taxon>Betaproteobacteria</taxon>
        <taxon>Burkholderiales</taxon>
        <taxon>Oxalobacteraceae</taxon>
        <taxon>Janthinobacterium</taxon>
    </lineage>
</organism>
<reference evidence="1 2" key="1">
    <citation type="submission" date="2023-08" db="EMBL/GenBank/DDBJ databases">
        <title>Draft genome sequence of Janthinobacterium lividum.</title>
        <authorList>
            <person name="Chun B.H."/>
            <person name="Lee Y."/>
        </authorList>
    </citation>
    <scope>NUCLEOTIDE SEQUENCE [LARGE SCALE GENOMIC DNA]</scope>
    <source>
        <strain evidence="1 2">AMJK</strain>
    </source>
</reference>
<name>A0ABU0XR52_9BURK</name>
<protein>
    <recommendedName>
        <fullName evidence="3">Lipoprotein</fullName>
    </recommendedName>
</protein>
<comment type="caution">
    <text evidence="1">The sequence shown here is derived from an EMBL/GenBank/DDBJ whole genome shotgun (WGS) entry which is preliminary data.</text>
</comment>
<evidence type="ECO:0008006" key="3">
    <source>
        <dbReference type="Google" id="ProtNLM"/>
    </source>
</evidence>
<proteinExistence type="predicted"/>
<accession>A0ABU0XR52</accession>
<keyword evidence="2" id="KW-1185">Reference proteome</keyword>
<evidence type="ECO:0000313" key="2">
    <source>
        <dbReference type="Proteomes" id="UP001237592"/>
    </source>
</evidence>
<gene>
    <name evidence="1" type="ORF">RB624_01945</name>
</gene>